<dbReference type="PROSITE" id="PS50879">
    <property type="entry name" value="RNASE_H_1"/>
    <property type="match status" value="1"/>
</dbReference>
<protein>
    <submittedName>
        <fullName evidence="1">Ribonuclease H-like domain-containing protein</fullName>
    </submittedName>
</protein>
<dbReference type="Pfam" id="PF00075">
    <property type="entry name" value="RNase_H"/>
    <property type="match status" value="1"/>
</dbReference>
<evidence type="ECO:0000313" key="2">
    <source>
        <dbReference type="Proteomes" id="UP000292082"/>
    </source>
</evidence>
<dbReference type="Proteomes" id="UP000292082">
    <property type="component" value="Unassembled WGS sequence"/>
</dbReference>
<dbReference type="Gene3D" id="3.30.420.10">
    <property type="entry name" value="Ribonuclease H-like superfamily/Ribonuclease H"/>
    <property type="match status" value="1"/>
</dbReference>
<dbReference type="GO" id="GO:0003676">
    <property type="term" value="F:nucleic acid binding"/>
    <property type="evidence" value="ECO:0007669"/>
    <property type="project" value="InterPro"/>
</dbReference>
<dbReference type="InterPro" id="IPR002156">
    <property type="entry name" value="RNaseH_domain"/>
</dbReference>
<gene>
    <name evidence="1" type="ORF">BD310DRAFT_831778</name>
</gene>
<organism evidence="1 2">
    <name type="scientific">Dichomitus squalens</name>
    <dbReference type="NCBI Taxonomy" id="114155"/>
    <lineage>
        <taxon>Eukaryota</taxon>
        <taxon>Fungi</taxon>
        <taxon>Dikarya</taxon>
        <taxon>Basidiomycota</taxon>
        <taxon>Agaricomycotina</taxon>
        <taxon>Agaricomycetes</taxon>
        <taxon>Polyporales</taxon>
        <taxon>Polyporaceae</taxon>
        <taxon>Dichomitus</taxon>
    </lineage>
</organism>
<feature type="non-terminal residue" evidence="1">
    <location>
        <position position="1"/>
    </location>
</feature>
<name>A0A4Q9N8J5_9APHY</name>
<dbReference type="InterPro" id="IPR036397">
    <property type="entry name" value="RNaseH_sf"/>
</dbReference>
<evidence type="ECO:0000313" key="1">
    <source>
        <dbReference type="EMBL" id="TBU52654.1"/>
    </source>
</evidence>
<proteinExistence type="predicted"/>
<keyword evidence="2" id="KW-1185">Reference proteome</keyword>
<dbReference type="STRING" id="114155.A0A4Q9N8J5"/>
<dbReference type="GO" id="GO:0004523">
    <property type="term" value="F:RNA-DNA hybrid ribonuclease activity"/>
    <property type="evidence" value="ECO:0007669"/>
    <property type="project" value="InterPro"/>
</dbReference>
<sequence length="162" mass="18155">DGSMREDGVGCAAVLERYGRPGRRMKSLRAYLGHRLNSCWAEDAGLALALELARQQRRLTRLSVYTDCQLSLISIRRWTLRRLHHRAEPPPFTGVILQAYKDLMHRHPRARVKMIWIPGHSGVPGNDAADRLARSAACRGQSPASKLPAALEKVIARGPFKQ</sequence>
<dbReference type="InterPro" id="IPR012337">
    <property type="entry name" value="RNaseH-like_sf"/>
</dbReference>
<dbReference type="AlphaFoldDB" id="A0A4Q9N8J5"/>
<accession>A0A4Q9N8J5</accession>
<reference evidence="1 2" key="1">
    <citation type="submission" date="2019-01" db="EMBL/GenBank/DDBJ databases">
        <title>Draft genome sequences of three monokaryotic isolates of the white-rot basidiomycete fungus Dichomitus squalens.</title>
        <authorList>
            <consortium name="DOE Joint Genome Institute"/>
            <person name="Lopez S.C."/>
            <person name="Andreopoulos B."/>
            <person name="Pangilinan J."/>
            <person name="Lipzen A."/>
            <person name="Riley R."/>
            <person name="Ahrendt S."/>
            <person name="Ng V."/>
            <person name="Barry K."/>
            <person name="Daum C."/>
            <person name="Grigoriev I.V."/>
            <person name="Hilden K.S."/>
            <person name="Makela M.R."/>
            <person name="de Vries R.P."/>
        </authorList>
    </citation>
    <scope>NUCLEOTIDE SEQUENCE [LARGE SCALE GENOMIC DNA]</scope>
    <source>
        <strain evidence="1 2">CBS 464.89</strain>
    </source>
</reference>
<dbReference type="SUPFAM" id="SSF53098">
    <property type="entry name" value="Ribonuclease H-like"/>
    <property type="match status" value="1"/>
</dbReference>
<dbReference type="EMBL" id="ML145242">
    <property type="protein sequence ID" value="TBU52654.1"/>
    <property type="molecule type" value="Genomic_DNA"/>
</dbReference>